<feature type="compositionally biased region" description="Gly residues" evidence="1">
    <location>
        <begin position="115"/>
        <end position="134"/>
    </location>
</feature>
<reference evidence="2" key="1">
    <citation type="submission" date="2023-11" db="EMBL/GenBank/DDBJ databases">
        <title>Genome assemblies of two species of porcelain crab, Petrolisthes cinctipes and Petrolisthes manimaculis (Anomura: Porcellanidae).</title>
        <authorList>
            <person name="Angst P."/>
        </authorList>
    </citation>
    <scope>NUCLEOTIDE SEQUENCE</scope>
    <source>
        <strain evidence="2">PB745_02</strain>
        <tissue evidence="2">Gill</tissue>
    </source>
</reference>
<keyword evidence="3" id="KW-1185">Reference proteome</keyword>
<dbReference type="AlphaFoldDB" id="A0AAE1P9M6"/>
<organism evidence="2 3">
    <name type="scientific">Petrolisthes manimaculis</name>
    <dbReference type="NCBI Taxonomy" id="1843537"/>
    <lineage>
        <taxon>Eukaryota</taxon>
        <taxon>Metazoa</taxon>
        <taxon>Ecdysozoa</taxon>
        <taxon>Arthropoda</taxon>
        <taxon>Crustacea</taxon>
        <taxon>Multicrustacea</taxon>
        <taxon>Malacostraca</taxon>
        <taxon>Eumalacostraca</taxon>
        <taxon>Eucarida</taxon>
        <taxon>Decapoda</taxon>
        <taxon>Pleocyemata</taxon>
        <taxon>Anomura</taxon>
        <taxon>Galatheoidea</taxon>
        <taxon>Porcellanidae</taxon>
        <taxon>Petrolisthes</taxon>
    </lineage>
</organism>
<comment type="caution">
    <text evidence="2">The sequence shown here is derived from an EMBL/GenBank/DDBJ whole genome shotgun (WGS) entry which is preliminary data.</text>
</comment>
<accession>A0AAE1P9M6</accession>
<dbReference type="EMBL" id="JAWZYT010002602">
    <property type="protein sequence ID" value="KAK4303327.1"/>
    <property type="molecule type" value="Genomic_DNA"/>
</dbReference>
<name>A0AAE1P9M6_9EUCA</name>
<feature type="compositionally biased region" description="Polar residues" evidence="1">
    <location>
        <begin position="180"/>
        <end position="190"/>
    </location>
</feature>
<feature type="region of interest" description="Disordered" evidence="1">
    <location>
        <begin position="110"/>
        <end position="196"/>
    </location>
</feature>
<sequence length="454" mass="45588">MNYRTPYSLASVELGVPYKKPYLTPPQSLSDEKDDDDDDKMLFLLKSRMVLLPVLLAVFLVRGPTPSNGQSTQELKGIFDQLKQKQDPTVPGLDGFIIVGTDFYYDPRTGQLTHTGGGGDGDGDGGGDGGGGAAEGEASAVEGTAQNEVQEPVPNEEKGAEKPTQVPDQNTASEGVASGIETNPNGNTGQTGRGDEGVVYGVLKEPTGQSGPNLSQLSSLLGQIGGTEQQSSGAGSGLLNVLSQIGGPGQSVGGGGLPAGLSALLGQTNAQTGQGAGNVPGLNALLSQNGGQASPLHALLGQIRGTGQGVVAPGQLGVPGQSGGAPLSGPIAPGGFLGQGGIFSQSPGFGFFGGGQPSGQQLSVPQLGQFIASMIGRIAGPAPGGQNPSTGPFLGSSQFPAVGTFPVAQPQALPAPTTGQAQQNTAGQTQECKYFCKQPNGKFECCKEGTILPV</sequence>
<protein>
    <submittedName>
        <fullName evidence="2">Uncharacterized protein</fullName>
    </submittedName>
</protein>
<gene>
    <name evidence="2" type="ORF">Pmani_024649</name>
</gene>
<dbReference type="Proteomes" id="UP001292094">
    <property type="component" value="Unassembled WGS sequence"/>
</dbReference>
<evidence type="ECO:0000313" key="2">
    <source>
        <dbReference type="EMBL" id="KAK4303327.1"/>
    </source>
</evidence>
<proteinExistence type="predicted"/>
<evidence type="ECO:0000256" key="1">
    <source>
        <dbReference type="SAM" id="MobiDB-lite"/>
    </source>
</evidence>
<evidence type="ECO:0000313" key="3">
    <source>
        <dbReference type="Proteomes" id="UP001292094"/>
    </source>
</evidence>